<dbReference type="PANTHER" id="PTHR46624">
    <property type="entry name" value="AGAP002036-PA"/>
    <property type="match status" value="1"/>
</dbReference>
<evidence type="ECO:0000313" key="4">
    <source>
        <dbReference type="EnsemblMetazoa" id="ISCW020547-PA"/>
    </source>
</evidence>
<organism>
    <name type="scientific">Ixodes scapularis</name>
    <name type="common">Black-legged tick</name>
    <name type="synonym">Deer tick</name>
    <dbReference type="NCBI Taxonomy" id="6945"/>
    <lineage>
        <taxon>Eukaryota</taxon>
        <taxon>Metazoa</taxon>
        <taxon>Ecdysozoa</taxon>
        <taxon>Arthropoda</taxon>
        <taxon>Chelicerata</taxon>
        <taxon>Arachnida</taxon>
        <taxon>Acari</taxon>
        <taxon>Parasitiformes</taxon>
        <taxon>Ixodida</taxon>
        <taxon>Ixodoidea</taxon>
        <taxon>Ixodidae</taxon>
        <taxon>Ixodinae</taxon>
        <taxon>Ixodes</taxon>
    </lineage>
</organism>
<dbReference type="PROSITE" id="PS50119">
    <property type="entry name" value="ZF_BBOX"/>
    <property type="match status" value="1"/>
</dbReference>
<keyword evidence="1" id="KW-0479">Metal-binding</keyword>
<accession>B7Q1Y1</accession>
<dbReference type="VEuPathDB" id="VectorBase:ISCW020547"/>
<protein>
    <submittedName>
        <fullName evidence="3 4">Zinc finger protein, putative</fullName>
    </submittedName>
</protein>
<evidence type="ECO:0000259" key="2">
    <source>
        <dbReference type="PROSITE" id="PS50119"/>
    </source>
</evidence>
<dbReference type="EMBL" id="DS840158">
    <property type="protein sequence ID" value="EEC12853.1"/>
    <property type="molecule type" value="Genomic_DNA"/>
</dbReference>
<dbReference type="InterPro" id="IPR000315">
    <property type="entry name" value="Znf_B-box"/>
</dbReference>
<dbReference type="EnsemblMetazoa" id="ISCW020547-RA">
    <property type="protein sequence ID" value="ISCW020547-PA"/>
    <property type="gene ID" value="ISCW020547"/>
</dbReference>
<dbReference type="HOGENOM" id="CLU_1126904_0_0_1"/>
<dbReference type="PaxDb" id="6945-B7Q1Y1"/>
<reference evidence="3 5" key="1">
    <citation type="submission" date="2008-03" db="EMBL/GenBank/DDBJ databases">
        <title>Annotation of Ixodes scapularis.</title>
        <authorList>
            <consortium name="Ixodes scapularis Genome Project Consortium"/>
            <person name="Caler E."/>
            <person name="Hannick L.I."/>
            <person name="Bidwell S."/>
            <person name="Joardar V."/>
            <person name="Thiagarajan M."/>
            <person name="Amedeo P."/>
            <person name="Galinsky K.J."/>
            <person name="Schobel S."/>
            <person name="Inman J."/>
            <person name="Hostetler J."/>
            <person name="Miller J."/>
            <person name="Hammond M."/>
            <person name="Megy K."/>
            <person name="Lawson D."/>
            <person name="Kodira C."/>
            <person name="Sutton G."/>
            <person name="Meyer J."/>
            <person name="Hill C.A."/>
            <person name="Birren B."/>
            <person name="Nene V."/>
            <person name="Collins F."/>
            <person name="Alarcon-Chaidez F."/>
            <person name="Wikel S."/>
            <person name="Strausberg R."/>
        </authorList>
    </citation>
    <scope>NUCLEOTIDE SEQUENCE [LARGE SCALE GENOMIC DNA]</scope>
    <source>
        <strain evidence="5">Wikel</strain>
        <strain evidence="3">Wikel colony</strain>
    </source>
</reference>
<evidence type="ECO:0007829" key="6">
    <source>
        <dbReference type="PeptideAtlas" id="B7Q1Y1"/>
    </source>
</evidence>
<dbReference type="EMBL" id="ABJB010119378">
    <property type="status" value="NOT_ANNOTATED_CDS"/>
    <property type="molecule type" value="Genomic_DNA"/>
</dbReference>
<dbReference type="GO" id="GO:0008270">
    <property type="term" value="F:zinc ion binding"/>
    <property type="evidence" value="ECO:0007669"/>
    <property type="project" value="UniProtKB-KW"/>
</dbReference>
<dbReference type="VEuPathDB" id="VectorBase:ISCP_033123"/>
<feature type="domain" description="B box-type" evidence="2">
    <location>
        <begin position="1"/>
        <end position="35"/>
    </location>
</feature>
<name>B7Q1Y1_IXOSC</name>
<evidence type="ECO:0000256" key="1">
    <source>
        <dbReference type="PROSITE-ProRule" id="PRU00024"/>
    </source>
</evidence>
<feature type="non-terminal residue" evidence="3">
    <location>
        <position position="247"/>
    </location>
</feature>
<gene>
    <name evidence="3" type="ORF">IscW_ISCW020547</name>
</gene>
<keyword evidence="6" id="KW-1267">Proteomics identification</keyword>
<dbReference type="AlphaFoldDB" id="B7Q1Y1"/>
<sequence>MKAPRARVFCSECGTNQCEACELLIHEEPRFRHHQDRSPLEPPDPFLLCQGAHCSAENLADLRCQTCQRSLCYACDQREHLVNRKLAHTKTRFQHYLERLQREEEEEEEYLSADGSFTEAAMMSLQLMGPDILSDARSLEAQENRKAPRPSSFLLVDDKEVLQSIDAFSALDYVGIQTKQLPTCFDGLREVVEKIVDNSTVRSARPVEVIFQALRLLNEKFSGDIDRSIPSSFPDQFFTCQCTCIAC</sequence>
<keyword evidence="1" id="KW-0862">Zinc</keyword>
<dbReference type="PANTHER" id="PTHR46624:SF4">
    <property type="entry name" value="FYVE-TYPE DOMAIN-CONTAINING PROTEIN"/>
    <property type="match status" value="1"/>
</dbReference>
<dbReference type="EMBL" id="ABJB010272328">
    <property type="status" value="NOT_ANNOTATED_CDS"/>
    <property type="molecule type" value="Genomic_DNA"/>
</dbReference>
<evidence type="ECO:0000313" key="3">
    <source>
        <dbReference type="EMBL" id="EEC12853.1"/>
    </source>
</evidence>
<dbReference type="EMBL" id="ABJB010675517">
    <property type="status" value="NOT_ANNOTATED_CDS"/>
    <property type="molecule type" value="Genomic_DNA"/>
</dbReference>
<dbReference type="InterPro" id="IPR042427">
    <property type="entry name" value="ZFYV1"/>
</dbReference>
<keyword evidence="1" id="KW-0863">Zinc-finger</keyword>
<dbReference type="STRING" id="6945.B7Q1Y1"/>
<keyword evidence="5" id="KW-1185">Reference proteome</keyword>
<proteinExistence type="evidence at protein level"/>
<evidence type="ECO:0000313" key="5">
    <source>
        <dbReference type="Proteomes" id="UP000001555"/>
    </source>
</evidence>
<reference evidence="4" key="2">
    <citation type="submission" date="2020-05" db="UniProtKB">
        <authorList>
            <consortium name="EnsemblMetazoa"/>
        </authorList>
    </citation>
    <scope>IDENTIFICATION</scope>
    <source>
        <strain evidence="4">wikel</strain>
    </source>
</reference>
<dbReference type="Proteomes" id="UP000001555">
    <property type="component" value="Unassembled WGS sequence"/>
</dbReference>
<dbReference type="VEuPathDB" id="VectorBase:ISCI020547"/>